<dbReference type="InterPro" id="IPR009683">
    <property type="entry name" value="Extensin-like_C"/>
</dbReference>
<dbReference type="Proteomes" id="UP000515971">
    <property type="component" value="Chromosome"/>
</dbReference>
<gene>
    <name evidence="3" type="ORF">H9L13_05400</name>
</gene>
<evidence type="ECO:0000313" key="4">
    <source>
        <dbReference type="Proteomes" id="UP000515971"/>
    </source>
</evidence>
<feature type="domain" description="Extensin-like C-terminal" evidence="2">
    <location>
        <begin position="71"/>
        <end position="249"/>
    </location>
</feature>
<protein>
    <submittedName>
        <fullName evidence="3">Extensin family protein</fullName>
    </submittedName>
</protein>
<keyword evidence="1" id="KW-0472">Membrane</keyword>
<dbReference type="Pfam" id="PF06904">
    <property type="entry name" value="Extensin-like_C"/>
    <property type="match status" value="1"/>
</dbReference>
<accession>A0A7G9SL19</accession>
<proteinExistence type="predicted"/>
<keyword evidence="1" id="KW-0812">Transmembrane</keyword>
<dbReference type="EMBL" id="CP060718">
    <property type="protein sequence ID" value="QNN68544.1"/>
    <property type="molecule type" value="Genomic_DNA"/>
</dbReference>
<reference evidence="3 4" key="1">
    <citation type="submission" date="2020-08" db="EMBL/GenBank/DDBJ databases">
        <title>Genome sequence of Sphingomonas lutea KCTC 23642T.</title>
        <authorList>
            <person name="Hyun D.-W."/>
            <person name="Bae J.-W."/>
        </authorList>
    </citation>
    <scope>NUCLEOTIDE SEQUENCE [LARGE SCALE GENOMIC DNA]</scope>
    <source>
        <strain evidence="3 4">KCTC 23642</strain>
    </source>
</reference>
<evidence type="ECO:0000313" key="3">
    <source>
        <dbReference type="EMBL" id="QNN68544.1"/>
    </source>
</evidence>
<name>A0A7G9SL19_9SPHN</name>
<evidence type="ECO:0000256" key="1">
    <source>
        <dbReference type="SAM" id="Phobius"/>
    </source>
</evidence>
<keyword evidence="1" id="KW-1133">Transmembrane helix</keyword>
<keyword evidence="4" id="KW-1185">Reference proteome</keyword>
<organism evidence="3 4">
    <name type="scientific">Sphingomonas lutea</name>
    <dbReference type="NCBI Taxonomy" id="1045317"/>
    <lineage>
        <taxon>Bacteria</taxon>
        <taxon>Pseudomonadati</taxon>
        <taxon>Pseudomonadota</taxon>
        <taxon>Alphaproteobacteria</taxon>
        <taxon>Sphingomonadales</taxon>
        <taxon>Sphingomonadaceae</taxon>
        <taxon>Sphingomonas</taxon>
    </lineage>
</organism>
<dbReference type="AlphaFoldDB" id="A0A7G9SL19"/>
<evidence type="ECO:0000259" key="2">
    <source>
        <dbReference type="Pfam" id="PF06904"/>
    </source>
</evidence>
<sequence length="249" mass="26816">MSGHGGETGRPVARLIVILILFGLGVAAYLFGRDYVRKHPQDVPWTPLRLDDPIGRFTLRKLVALRDDPAQCRALLRQAGSADTAAAPRLGEPNCGYRDGVTLLPAKSEARFAPPNVVTSCPVAAAMLVFERQILQPAAARHLSSRVVEVRHAGSYSCRRLYGQSEGEFSEHATANALDIIGFGLADGTDVSVLRDWAAGAKGAFLRDVHDGGCDLFATALSPDYNAAHADHLHFDQAERGRSGFSVCR</sequence>
<feature type="transmembrane region" description="Helical" evidence="1">
    <location>
        <begin position="12"/>
        <end position="31"/>
    </location>
</feature>
<dbReference type="KEGG" id="slut:H9L13_05400"/>